<gene>
    <name evidence="9" type="primary">gb25854</name>
    <name evidence="9" type="ORF">PR202_gb25854</name>
</gene>
<keyword evidence="2" id="KW-0805">Transcription regulation</keyword>
<reference evidence="9" key="2">
    <citation type="submission" date="2021-12" db="EMBL/GenBank/DDBJ databases">
        <title>Resequencing data analysis of finger millet.</title>
        <authorList>
            <person name="Hatakeyama M."/>
            <person name="Aluri S."/>
            <person name="Balachadran M.T."/>
            <person name="Sivarajan S.R."/>
            <person name="Poveda L."/>
            <person name="Shimizu-Inatsugi R."/>
            <person name="Schlapbach R."/>
            <person name="Sreeman S.M."/>
            <person name="Shimizu K.K."/>
        </authorList>
    </citation>
    <scope>NUCLEOTIDE SEQUENCE</scope>
</reference>
<feature type="coiled-coil region" evidence="6">
    <location>
        <begin position="408"/>
        <end position="449"/>
    </location>
</feature>
<dbReference type="Pfam" id="PF02362">
    <property type="entry name" value="B3"/>
    <property type="match status" value="2"/>
</dbReference>
<keyword evidence="4" id="KW-0804">Transcription</keyword>
<evidence type="ECO:0000256" key="6">
    <source>
        <dbReference type="SAM" id="Coils"/>
    </source>
</evidence>
<dbReference type="Gene3D" id="2.40.330.10">
    <property type="entry name" value="DNA-binding pseudobarrel domain"/>
    <property type="match status" value="2"/>
</dbReference>
<evidence type="ECO:0000256" key="5">
    <source>
        <dbReference type="ARBA" id="ARBA00023242"/>
    </source>
</evidence>
<dbReference type="SUPFAM" id="SSF101936">
    <property type="entry name" value="DNA-binding pseudobarrel domain"/>
    <property type="match status" value="2"/>
</dbReference>
<keyword evidence="5" id="KW-0539">Nucleus</keyword>
<proteinExistence type="predicted"/>
<dbReference type="GO" id="GO:0005634">
    <property type="term" value="C:nucleus"/>
    <property type="evidence" value="ECO:0007669"/>
    <property type="project" value="UniProtKB-SubCell"/>
</dbReference>
<feature type="compositionally biased region" description="Polar residues" evidence="7">
    <location>
        <begin position="315"/>
        <end position="328"/>
    </location>
</feature>
<dbReference type="InterPro" id="IPR015300">
    <property type="entry name" value="DNA-bd_pseudobarrel_sf"/>
</dbReference>
<feature type="domain" description="TF-B3" evidence="8">
    <location>
        <begin position="70"/>
        <end position="122"/>
    </location>
</feature>
<keyword evidence="6" id="KW-0175">Coiled coil</keyword>
<comment type="caution">
    <text evidence="9">The sequence shown here is derived from an EMBL/GenBank/DDBJ whole genome shotgun (WGS) entry which is preliminary data.</text>
</comment>
<comment type="subcellular location">
    <subcellularLocation>
        <location evidence="1">Nucleus</location>
    </subcellularLocation>
</comment>
<reference evidence="9" key="1">
    <citation type="journal article" date="2018" name="DNA Res.">
        <title>Multiple hybrid de novo genome assembly of finger millet, an orphan allotetraploid crop.</title>
        <authorList>
            <person name="Hatakeyama M."/>
            <person name="Aluri S."/>
            <person name="Balachadran M.T."/>
            <person name="Sivarajan S.R."/>
            <person name="Patrignani A."/>
            <person name="Gruter S."/>
            <person name="Poveda L."/>
            <person name="Shimizu-Inatsugi R."/>
            <person name="Baeten J."/>
            <person name="Francoijs K.J."/>
            <person name="Nataraja K.N."/>
            <person name="Reddy Y.A.N."/>
            <person name="Phadnis S."/>
            <person name="Ravikumar R.L."/>
            <person name="Schlapbach R."/>
            <person name="Sreeman S.M."/>
            <person name="Shimizu K.K."/>
        </authorList>
    </citation>
    <scope>NUCLEOTIDE SEQUENCE</scope>
</reference>
<evidence type="ECO:0000256" key="1">
    <source>
        <dbReference type="ARBA" id="ARBA00004123"/>
    </source>
</evidence>
<keyword evidence="10" id="KW-1185">Reference proteome</keyword>
<keyword evidence="3" id="KW-0238">DNA-binding</keyword>
<dbReference type="InterPro" id="IPR003340">
    <property type="entry name" value="B3_DNA-bd"/>
</dbReference>
<accession>A0AAV5FQ31</accession>
<organism evidence="9 10">
    <name type="scientific">Eleusine coracana subsp. coracana</name>
    <dbReference type="NCBI Taxonomy" id="191504"/>
    <lineage>
        <taxon>Eukaryota</taxon>
        <taxon>Viridiplantae</taxon>
        <taxon>Streptophyta</taxon>
        <taxon>Embryophyta</taxon>
        <taxon>Tracheophyta</taxon>
        <taxon>Spermatophyta</taxon>
        <taxon>Magnoliopsida</taxon>
        <taxon>Liliopsida</taxon>
        <taxon>Poales</taxon>
        <taxon>Poaceae</taxon>
        <taxon>PACMAD clade</taxon>
        <taxon>Chloridoideae</taxon>
        <taxon>Cynodonteae</taxon>
        <taxon>Eleusininae</taxon>
        <taxon>Eleusine</taxon>
    </lineage>
</organism>
<evidence type="ECO:0000259" key="8">
    <source>
        <dbReference type="PROSITE" id="PS50863"/>
    </source>
</evidence>
<name>A0AAV5FQ31_ELECO</name>
<dbReference type="InterPro" id="IPR039218">
    <property type="entry name" value="REM_fam"/>
</dbReference>
<sequence>MASSGDPRADSRKQLRVLLPFSFDSLVSKSSDSAAAPAELTGLCTFQRIPDKLAEDIRSAQEALVVGKVKVWNVEVERDGDGAFLGRGWPEFASSCGVGAGWLVVVRHRGRGMLTVKAFDDSGCYVRELGAPPPAVHICSAETAKCRKDDSPRPQFIHCFPASFCCAIGLHETSMISLKTSLSSTGSWQVRLHPYKNTGHQFGSGWRMLCRENRIREGDICTFNIIETTLWHVDIEHYLFLVRSLHLPRIGADLDLAWMRFQEGEAELQGQQNDGDFADGQRWLVVVDSPSPTEGLPLTSAIPSTIAPPARNTEKPMQTSEPIEQPSSSVATVFHSSKLYLDYLPLQLYIIQRSQEFQSLVVSAHIPESSDVLMPSLPPAHNVSIPSLTPETTVEAVDKKAAEEQSKYVSLVSESANLETKLEGLKKERKDIQAALEAKNQEIANVETILARVPENYSARDYHHIGP</sequence>
<dbReference type="GO" id="GO:0003677">
    <property type="term" value="F:DNA binding"/>
    <property type="evidence" value="ECO:0007669"/>
    <property type="project" value="UniProtKB-KW"/>
</dbReference>
<evidence type="ECO:0000313" key="9">
    <source>
        <dbReference type="EMBL" id="GJN36948.1"/>
    </source>
</evidence>
<dbReference type="PANTHER" id="PTHR31674:SF86">
    <property type="entry name" value="B3 DOMAIN-CONTAINING PROTEIN OS04G0347400-RELATED"/>
    <property type="match status" value="1"/>
</dbReference>
<dbReference type="PANTHER" id="PTHR31674">
    <property type="entry name" value="B3 DOMAIN-CONTAINING PROTEIN REM-LIKE 3-RELATED"/>
    <property type="match status" value="1"/>
</dbReference>
<evidence type="ECO:0000256" key="2">
    <source>
        <dbReference type="ARBA" id="ARBA00023015"/>
    </source>
</evidence>
<dbReference type="PROSITE" id="PS50863">
    <property type="entry name" value="B3"/>
    <property type="match status" value="2"/>
</dbReference>
<evidence type="ECO:0000256" key="4">
    <source>
        <dbReference type="ARBA" id="ARBA00023163"/>
    </source>
</evidence>
<evidence type="ECO:0000256" key="3">
    <source>
        <dbReference type="ARBA" id="ARBA00023125"/>
    </source>
</evidence>
<evidence type="ECO:0000313" key="10">
    <source>
        <dbReference type="Proteomes" id="UP001054889"/>
    </source>
</evidence>
<evidence type="ECO:0000256" key="7">
    <source>
        <dbReference type="SAM" id="MobiDB-lite"/>
    </source>
</evidence>
<dbReference type="CDD" id="cd10017">
    <property type="entry name" value="B3_DNA"/>
    <property type="match status" value="1"/>
</dbReference>
<dbReference type="AlphaFoldDB" id="A0AAV5FQ31"/>
<dbReference type="Proteomes" id="UP001054889">
    <property type="component" value="Unassembled WGS sequence"/>
</dbReference>
<protein>
    <recommendedName>
        <fullName evidence="8">TF-B3 domain-containing protein</fullName>
    </recommendedName>
</protein>
<feature type="region of interest" description="Disordered" evidence="7">
    <location>
        <begin position="297"/>
        <end position="328"/>
    </location>
</feature>
<dbReference type="EMBL" id="BQKI01000091">
    <property type="protein sequence ID" value="GJN36948.1"/>
    <property type="molecule type" value="Genomic_DNA"/>
</dbReference>
<feature type="domain" description="TF-B3" evidence="8">
    <location>
        <begin position="160"/>
        <end position="239"/>
    </location>
</feature>